<proteinExistence type="predicted"/>
<organism evidence="1 2">
    <name type="scientific">Trichinella nativa</name>
    <dbReference type="NCBI Taxonomy" id="6335"/>
    <lineage>
        <taxon>Eukaryota</taxon>
        <taxon>Metazoa</taxon>
        <taxon>Ecdysozoa</taxon>
        <taxon>Nematoda</taxon>
        <taxon>Enoplea</taxon>
        <taxon>Dorylaimia</taxon>
        <taxon>Trichinellida</taxon>
        <taxon>Trichinellidae</taxon>
        <taxon>Trichinella</taxon>
    </lineage>
</organism>
<dbReference type="AlphaFoldDB" id="A0A0V1KI37"/>
<accession>A0A0V1KI37</accession>
<gene>
    <name evidence="1" type="ORF">T02_5405</name>
</gene>
<evidence type="ECO:0000313" key="1">
    <source>
        <dbReference type="EMBL" id="KRZ46684.1"/>
    </source>
</evidence>
<name>A0A0V1KI37_9BILA</name>
<reference evidence="1 2" key="1">
    <citation type="submission" date="2015-05" db="EMBL/GenBank/DDBJ databases">
        <title>Evolution of Trichinella species and genotypes.</title>
        <authorList>
            <person name="Korhonen P.K."/>
            <person name="Edoardo P."/>
            <person name="Giuseppe L.R."/>
            <person name="Gasser R.B."/>
        </authorList>
    </citation>
    <scope>NUCLEOTIDE SEQUENCE [LARGE SCALE GENOMIC DNA]</scope>
    <source>
        <strain evidence="1">ISS10</strain>
    </source>
</reference>
<dbReference type="Proteomes" id="UP000054721">
    <property type="component" value="Unassembled WGS sequence"/>
</dbReference>
<dbReference type="EMBL" id="JYDW01002519">
    <property type="protein sequence ID" value="KRZ46684.1"/>
    <property type="molecule type" value="Genomic_DNA"/>
</dbReference>
<feature type="non-terminal residue" evidence="1">
    <location>
        <position position="59"/>
    </location>
</feature>
<keyword evidence="2" id="KW-1185">Reference proteome</keyword>
<evidence type="ECO:0000313" key="2">
    <source>
        <dbReference type="Proteomes" id="UP000054721"/>
    </source>
</evidence>
<sequence>MNICTSDFQSWQYHPFGGGGRLQESAGKLYWCGIGIGALHYSPITSQLTQRSLGYAITT</sequence>
<comment type="caution">
    <text evidence="1">The sequence shown here is derived from an EMBL/GenBank/DDBJ whole genome shotgun (WGS) entry which is preliminary data.</text>
</comment>
<protein>
    <submittedName>
        <fullName evidence="1">Uncharacterized protein</fullName>
    </submittedName>
</protein>